<dbReference type="EMBL" id="ML119177">
    <property type="protein sequence ID" value="RPB07655.1"/>
    <property type="molecule type" value="Genomic_DNA"/>
</dbReference>
<dbReference type="InterPro" id="IPR016342">
    <property type="entry name" value="AP_complex_bsu_1_2_4"/>
</dbReference>
<evidence type="ECO:0000256" key="5">
    <source>
        <dbReference type="ARBA" id="ARBA00023136"/>
    </source>
</evidence>
<protein>
    <recommendedName>
        <fullName evidence="6">AP complex subunit beta</fullName>
    </recommendedName>
</protein>
<organism evidence="9 10">
    <name type="scientific">Morchella conica CCBAS932</name>
    <dbReference type="NCBI Taxonomy" id="1392247"/>
    <lineage>
        <taxon>Eukaryota</taxon>
        <taxon>Fungi</taxon>
        <taxon>Dikarya</taxon>
        <taxon>Ascomycota</taxon>
        <taxon>Pezizomycotina</taxon>
        <taxon>Pezizomycetes</taxon>
        <taxon>Pezizales</taxon>
        <taxon>Morchellaceae</taxon>
        <taxon>Morchella</taxon>
    </lineage>
</organism>
<dbReference type="GO" id="GO:0016192">
    <property type="term" value="P:vesicle-mediated transport"/>
    <property type="evidence" value="ECO:0007669"/>
    <property type="project" value="InterPro"/>
</dbReference>
<dbReference type="InParanoid" id="A0A3N4KPF0"/>
<gene>
    <name evidence="9" type="ORF">P167DRAFT_568437</name>
</gene>
<keyword evidence="4 6" id="KW-0653">Protein transport</keyword>
<comment type="similarity">
    <text evidence="2 6">Belongs to the adaptor complexes large subunit family.</text>
</comment>
<feature type="domain" description="Clathrin/coatomer adaptor adaptin-like N-terminal" evidence="8">
    <location>
        <begin position="42"/>
        <end position="585"/>
    </location>
</feature>
<dbReference type="GO" id="GO:0030276">
    <property type="term" value="F:clathrin binding"/>
    <property type="evidence" value="ECO:0007669"/>
    <property type="project" value="InterPro"/>
</dbReference>
<dbReference type="SUPFAM" id="SSF48371">
    <property type="entry name" value="ARM repeat"/>
    <property type="match status" value="1"/>
</dbReference>
<dbReference type="InterPro" id="IPR002553">
    <property type="entry name" value="Clathrin/coatomer_adapt-like_N"/>
</dbReference>
<dbReference type="PANTHER" id="PTHR11134">
    <property type="entry name" value="ADAPTOR COMPLEX SUBUNIT BETA FAMILY MEMBER"/>
    <property type="match status" value="1"/>
</dbReference>
<dbReference type="FunCoup" id="A0A3N4KPF0">
    <property type="interactions" value="458"/>
</dbReference>
<dbReference type="Pfam" id="PF01602">
    <property type="entry name" value="Adaptin_N"/>
    <property type="match status" value="1"/>
</dbReference>
<evidence type="ECO:0000256" key="3">
    <source>
        <dbReference type="ARBA" id="ARBA00022448"/>
    </source>
</evidence>
<feature type="region of interest" description="Disordered" evidence="7">
    <location>
        <begin position="24"/>
        <end position="43"/>
    </location>
</feature>
<dbReference type="PIRSF" id="PIRSF002291">
    <property type="entry name" value="AP_complex_beta"/>
    <property type="match status" value="1"/>
</dbReference>
<dbReference type="AlphaFoldDB" id="A0A3N4KPF0"/>
<evidence type="ECO:0000256" key="2">
    <source>
        <dbReference type="ARBA" id="ARBA00006613"/>
    </source>
</evidence>
<keyword evidence="3 6" id="KW-0813">Transport</keyword>
<evidence type="ECO:0000256" key="1">
    <source>
        <dbReference type="ARBA" id="ARBA00004308"/>
    </source>
</evidence>
<comment type="function">
    <text evidence="6">Adaptins are components of the adaptor complexes which link clathrin to receptors in coated vesicles. Clathrin-associated protein complexes are believed to interact with the cytoplasmic tails of membrane proteins, leading to their selection and concentration.</text>
</comment>
<evidence type="ECO:0000313" key="10">
    <source>
        <dbReference type="Proteomes" id="UP000277580"/>
    </source>
</evidence>
<dbReference type="InterPro" id="IPR026739">
    <property type="entry name" value="AP_beta"/>
</dbReference>
<dbReference type="Proteomes" id="UP000277580">
    <property type="component" value="Unassembled WGS sequence"/>
</dbReference>
<feature type="region of interest" description="Disordered" evidence="7">
    <location>
        <begin position="667"/>
        <end position="771"/>
    </location>
</feature>
<feature type="compositionally biased region" description="Acidic residues" evidence="7">
    <location>
        <begin position="712"/>
        <end position="761"/>
    </location>
</feature>
<proteinExistence type="inferred from homology"/>
<dbReference type="STRING" id="1392247.A0A3N4KPF0"/>
<sequence>MESLSRISTLLETARDLTLEAAQSASISASSHPPPTPSPTATKKLLNSRMDREVLDGLRKVISMMSHGTDCSPFFADVVKNVASPNLEIKKLVYIYLLRYAESEPDLALLSINTIQKALTDQSQLVRSMAIRVMAGIRVPVISQIVALGIKRCAADMSPYVRKAAAVAIPKCYRLDTGTLPALKECLGVLLGDRSFYVVGAAVVAWEGVCPGRWEMLHGHYRALARMLIDMDEWGQLAVLRVLTGYARANFPAREKKVKKAAGVGAGAKAGGGDGDGDGFYSDESGDEDVIVAVARLYTHLAPASSLPTVAGPLISLLRAPTDIQHIALLNIVSIALKSPHPFTPYATHFLVHASDPPHIWKLKLELLTLIFPHTPTRTKNLILSELEYFAHTHDPALVREAVRAIGRCAQSETRNAARCLKLLMRQVESGTGTLVAESLTVIRHIILQNPAAHARTVVRLAKALDTAVNPSARASIIWLVGEFAGVNGGDNVAADTLRLLAKTFVLEGEAAKLQIVLLAAKVYAHYLDRTQSGAPVQEGDGEGEGEEKHPVALLFAYITLLARYDLSYDLRDRARLYKSILSTPSSTPLATLLLLAPKPTPQAPSPSTGREKYIVGSAAMVVGEGEDVSGYEPLEDWVSESRAPSPSVRDVAPVEGEAERRGVVAIKKSAGGGVSPGMAATPEKSPVWRPEGVKVQVKGKPETLEDFFKESEEEASEEETEGEETEGEEEESEEEEEESEEEEDDDDEEEEEEESEDEGNEGSKLLTQDK</sequence>
<evidence type="ECO:0000256" key="6">
    <source>
        <dbReference type="PIRNR" id="PIRNR002291"/>
    </source>
</evidence>
<name>A0A3N4KPF0_9PEZI</name>
<dbReference type="GO" id="GO:0012505">
    <property type="term" value="C:endomembrane system"/>
    <property type="evidence" value="ECO:0007669"/>
    <property type="project" value="UniProtKB-SubCell"/>
</dbReference>
<dbReference type="Gene3D" id="1.25.10.10">
    <property type="entry name" value="Leucine-rich Repeat Variant"/>
    <property type="match status" value="1"/>
</dbReference>
<dbReference type="GO" id="GO:0030117">
    <property type="term" value="C:membrane coat"/>
    <property type="evidence" value="ECO:0007669"/>
    <property type="project" value="InterPro"/>
</dbReference>
<dbReference type="InterPro" id="IPR016024">
    <property type="entry name" value="ARM-type_fold"/>
</dbReference>
<keyword evidence="5 6" id="KW-0472">Membrane</keyword>
<reference evidence="9 10" key="1">
    <citation type="journal article" date="2018" name="Nat. Ecol. Evol.">
        <title>Pezizomycetes genomes reveal the molecular basis of ectomycorrhizal truffle lifestyle.</title>
        <authorList>
            <person name="Murat C."/>
            <person name="Payen T."/>
            <person name="Noel B."/>
            <person name="Kuo A."/>
            <person name="Morin E."/>
            <person name="Chen J."/>
            <person name="Kohler A."/>
            <person name="Krizsan K."/>
            <person name="Balestrini R."/>
            <person name="Da Silva C."/>
            <person name="Montanini B."/>
            <person name="Hainaut M."/>
            <person name="Levati E."/>
            <person name="Barry K.W."/>
            <person name="Belfiori B."/>
            <person name="Cichocki N."/>
            <person name="Clum A."/>
            <person name="Dockter R.B."/>
            <person name="Fauchery L."/>
            <person name="Guy J."/>
            <person name="Iotti M."/>
            <person name="Le Tacon F."/>
            <person name="Lindquist E.A."/>
            <person name="Lipzen A."/>
            <person name="Malagnac F."/>
            <person name="Mello A."/>
            <person name="Molinier V."/>
            <person name="Miyauchi S."/>
            <person name="Poulain J."/>
            <person name="Riccioni C."/>
            <person name="Rubini A."/>
            <person name="Sitrit Y."/>
            <person name="Splivallo R."/>
            <person name="Traeger S."/>
            <person name="Wang M."/>
            <person name="Zifcakova L."/>
            <person name="Wipf D."/>
            <person name="Zambonelli A."/>
            <person name="Paolocci F."/>
            <person name="Nowrousian M."/>
            <person name="Ottonello S."/>
            <person name="Baldrian P."/>
            <person name="Spatafora J.W."/>
            <person name="Henrissat B."/>
            <person name="Nagy L.G."/>
            <person name="Aury J.M."/>
            <person name="Wincker P."/>
            <person name="Grigoriev I.V."/>
            <person name="Bonfante P."/>
            <person name="Martin F.M."/>
        </authorList>
    </citation>
    <scope>NUCLEOTIDE SEQUENCE [LARGE SCALE GENOMIC DNA]</scope>
    <source>
        <strain evidence="9 10">CCBAS932</strain>
    </source>
</reference>
<dbReference type="InterPro" id="IPR011989">
    <property type="entry name" value="ARM-like"/>
</dbReference>
<dbReference type="OrthoDB" id="10254310at2759"/>
<keyword evidence="10" id="KW-1185">Reference proteome</keyword>
<feature type="compositionally biased region" description="Basic and acidic residues" evidence="7">
    <location>
        <begin position="700"/>
        <end position="711"/>
    </location>
</feature>
<evidence type="ECO:0000313" key="9">
    <source>
        <dbReference type="EMBL" id="RPB07655.1"/>
    </source>
</evidence>
<accession>A0A3N4KPF0</accession>
<comment type="subcellular location">
    <subcellularLocation>
        <location evidence="1">Endomembrane system</location>
    </subcellularLocation>
</comment>
<evidence type="ECO:0000256" key="4">
    <source>
        <dbReference type="ARBA" id="ARBA00022927"/>
    </source>
</evidence>
<evidence type="ECO:0000256" key="7">
    <source>
        <dbReference type="SAM" id="MobiDB-lite"/>
    </source>
</evidence>
<evidence type="ECO:0000259" key="8">
    <source>
        <dbReference type="Pfam" id="PF01602"/>
    </source>
</evidence>
<dbReference type="GO" id="GO:0006886">
    <property type="term" value="P:intracellular protein transport"/>
    <property type="evidence" value="ECO:0007669"/>
    <property type="project" value="InterPro"/>
</dbReference>